<keyword evidence="3" id="KW-0472">Membrane</keyword>
<organism evidence="4 5">
    <name type="scientific">Clostridium felsineum</name>
    <dbReference type="NCBI Taxonomy" id="36839"/>
    <lineage>
        <taxon>Bacteria</taxon>
        <taxon>Bacillati</taxon>
        <taxon>Bacillota</taxon>
        <taxon>Clostridia</taxon>
        <taxon>Eubacteriales</taxon>
        <taxon>Clostridiaceae</taxon>
        <taxon>Clostridium</taxon>
    </lineage>
</organism>
<dbReference type="GO" id="GO:0008658">
    <property type="term" value="F:penicillin binding"/>
    <property type="evidence" value="ECO:0007669"/>
    <property type="project" value="InterPro"/>
</dbReference>
<keyword evidence="5" id="KW-1185">Reference proteome</keyword>
<evidence type="ECO:0000256" key="1">
    <source>
        <dbReference type="ARBA" id="ARBA00004370"/>
    </source>
</evidence>
<dbReference type="Pfam" id="PF00905">
    <property type="entry name" value="Transpeptidase"/>
    <property type="match status" value="1"/>
</dbReference>
<dbReference type="PANTHER" id="PTHR30627">
    <property type="entry name" value="PEPTIDOGLYCAN D,D-TRANSPEPTIDASE"/>
    <property type="match status" value="1"/>
</dbReference>
<dbReference type="AlphaFoldDB" id="A0A1S8L576"/>
<dbReference type="Proteomes" id="UP000190951">
    <property type="component" value="Chromosome"/>
</dbReference>
<dbReference type="Gene3D" id="3.40.710.10">
    <property type="entry name" value="DD-peptidase/beta-lactamase superfamily"/>
    <property type="match status" value="1"/>
</dbReference>
<dbReference type="PANTHER" id="PTHR30627:SF1">
    <property type="entry name" value="PEPTIDOGLYCAN D,D-TRANSPEPTIDASE FTSI"/>
    <property type="match status" value="1"/>
</dbReference>
<comment type="similarity">
    <text evidence="2">Belongs to the transpeptidase family.</text>
</comment>
<dbReference type="SUPFAM" id="SSF56601">
    <property type="entry name" value="beta-lactamase/transpeptidase-like"/>
    <property type="match status" value="1"/>
</dbReference>
<evidence type="ECO:0000313" key="5">
    <source>
        <dbReference type="Proteomes" id="UP000190951"/>
    </source>
</evidence>
<sequence length="608" mass="66351">MKKKRTKPKLILGKKLFVVFVIFFVVFSALIFRLFSIMFLNSSFYNKKVTQQRVNQITIYPKRGNILDRNGNVLATSISDYRIDVDMNTLRESLKTNKMTLQTLSSKLSKILGISSDRIYSALSAKSSSGVPLRFVTLARQISKEQVDKIKDLNLVGFVSSDDSIRKYPNNNFLSSVLGYTKSDGSGASGVELSYDKILAGTPGYKIVETDVTRKQLPYGTYKYKAPKDGKNVVLTIDKNIQLIAEQAAQKALNDNKAKAVDITVMDPKTGEILAMVNKPDYNPNTPYAKQAGIDNSTGSLFQANAVQQTFEPGSIFKVFTAYTGLATGTVKDPNATDFNCNGSLNVNGTIIHCWQLSGHGPENFIDILKHSCNVGFMQLGQRIGKDNLLKYISLFGFGQKTGIDLPGEATGIVRDSDKVNLVDLSNISFGQGISVTSVQYMAAFNAVANGGTWIRPHVMKDITENKNGSTVNVSSYSNYGKRNILDPNITTMLRGYLERVVSDPDGVGKNAEIPGYHIAGKTGTAQKADPKTGGYSAGKYMSSFAGMAPSYDPQVTLLVSVDEPSNGSYYASDTAAPVVKEIYQQIFDYLSLNGKLNLSGDPANQPK</sequence>
<reference evidence="4 5" key="1">
    <citation type="submission" date="2022-04" db="EMBL/GenBank/DDBJ databases">
        <title>Genome sequence of C. roseum typestrain.</title>
        <authorList>
            <person name="Poehlein A."/>
            <person name="Schoch T."/>
            <person name="Duerre P."/>
            <person name="Daniel R."/>
        </authorList>
    </citation>
    <scope>NUCLEOTIDE SEQUENCE [LARGE SCALE GENOMIC DNA]</scope>
    <source>
        <strain evidence="4 5">DSM 7320</strain>
    </source>
</reference>
<evidence type="ECO:0000256" key="2">
    <source>
        <dbReference type="ARBA" id="ARBA00007171"/>
    </source>
</evidence>
<gene>
    <name evidence="4" type="primary">spoVD_1</name>
    <name evidence="4" type="ORF">CROST_006230</name>
</gene>
<dbReference type="InterPro" id="IPR036138">
    <property type="entry name" value="PBP_dimer_sf"/>
</dbReference>
<dbReference type="GO" id="GO:0005886">
    <property type="term" value="C:plasma membrane"/>
    <property type="evidence" value="ECO:0007669"/>
    <property type="project" value="TreeGrafter"/>
</dbReference>
<evidence type="ECO:0000313" key="4">
    <source>
        <dbReference type="EMBL" id="URZ09915.1"/>
    </source>
</evidence>
<evidence type="ECO:0000256" key="3">
    <source>
        <dbReference type="ARBA" id="ARBA00023136"/>
    </source>
</evidence>
<dbReference type="Pfam" id="PF03717">
    <property type="entry name" value="PBP_dimer"/>
    <property type="match status" value="1"/>
</dbReference>
<dbReference type="InterPro" id="IPR050515">
    <property type="entry name" value="Beta-lactam/transpept"/>
</dbReference>
<proteinExistence type="inferred from homology"/>
<protein>
    <submittedName>
        <fullName evidence="4">Stage V sporulation protein D</fullName>
    </submittedName>
</protein>
<dbReference type="InterPro" id="IPR001460">
    <property type="entry name" value="PCN-bd_Tpept"/>
</dbReference>
<accession>A0A1S8L576</accession>
<dbReference type="GO" id="GO:0071555">
    <property type="term" value="P:cell wall organization"/>
    <property type="evidence" value="ECO:0007669"/>
    <property type="project" value="TreeGrafter"/>
</dbReference>
<comment type="subcellular location">
    <subcellularLocation>
        <location evidence="1">Membrane</location>
    </subcellularLocation>
</comment>
<dbReference type="SUPFAM" id="SSF56519">
    <property type="entry name" value="Penicillin binding protein dimerisation domain"/>
    <property type="match status" value="1"/>
</dbReference>
<dbReference type="KEGG" id="crw:CROST_006230"/>
<name>A0A1S8L576_9CLOT</name>
<dbReference type="RefSeq" id="WP_077833515.1">
    <property type="nucleotide sequence ID" value="NZ_CP096983.1"/>
</dbReference>
<dbReference type="STRING" id="84029.CROST_23690"/>
<dbReference type="InterPro" id="IPR012338">
    <property type="entry name" value="Beta-lactam/transpept-like"/>
</dbReference>
<dbReference type="InterPro" id="IPR005311">
    <property type="entry name" value="PBP_dimer"/>
</dbReference>
<dbReference type="EMBL" id="CP096983">
    <property type="protein sequence ID" value="URZ09915.1"/>
    <property type="molecule type" value="Genomic_DNA"/>
</dbReference>
<dbReference type="Gene3D" id="3.90.1310.10">
    <property type="entry name" value="Penicillin-binding protein 2a (Domain 2)"/>
    <property type="match status" value="1"/>
</dbReference>
<dbReference type="Gene3D" id="3.30.450.330">
    <property type="match status" value="1"/>
</dbReference>